<keyword evidence="5" id="KW-1185">Reference proteome</keyword>
<dbReference type="InterPro" id="IPR003736">
    <property type="entry name" value="PAAI_dom"/>
</dbReference>
<accession>A0A848FF73</accession>
<dbReference type="Pfam" id="PF03061">
    <property type="entry name" value="4HBT"/>
    <property type="match status" value="1"/>
</dbReference>
<evidence type="ECO:0000259" key="3">
    <source>
        <dbReference type="Pfam" id="PF03061"/>
    </source>
</evidence>
<dbReference type="EMBL" id="JABBFW010000024">
    <property type="protein sequence ID" value="NML17932.1"/>
    <property type="molecule type" value="Genomic_DNA"/>
</dbReference>
<organism evidence="4 5">
    <name type="scientific">Azohydromonas caseinilytica</name>
    <dbReference type="NCBI Taxonomy" id="2728836"/>
    <lineage>
        <taxon>Bacteria</taxon>
        <taxon>Pseudomonadati</taxon>
        <taxon>Pseudomonadota</taxon>
        <taxon>Betaproteobacteria</taxon>
        <taxon>Burkholderiales</taxon>
        <taxon>Sphaerotilaceae</taxon>
        <taxon>Azohydromonas</taxon>
    </lineage>
</organism>
<name>A0A848FF73_9BURK</name>
<comment type="caution">
    <text evidence="4">The sequence shown here is derived from an EMBL/GenBank/DDBJ whole genome shotgun (WGS) entry which is preliminary data.</text>
</comment>
<evidence type="ECO:0000313" key="4">
    <source>
        <dbReference type="EMBL" id="NML17932.1"/>
    </source>
</evidence>
<dbReference type="PANTHER" id="PTHR21660">
    <property type="entry name" value="THIOESTERASE SUPERFAMILY MEMBER-RELATED"/>
    <property type="match status" value="1"/>
</dbReference>
<protein>
    <submittedName>
        <fullName evidence="4">PaaI family thioesterase</fullName>
    </submittedName>
</protein>
<evidence type="ECO:0000256" key="1">
    <source>
        <dbReference type="ARBA" id="ARBA00008324"/>
    </source>
</evidence>
<dbReference type="GO" id="GO:0047617">
    <property type="term" value="F:fatty acyl-CoA hydrolase activity"/>
    <property type="evidence" value="ECO:0007669"/>
    <property type="project" value="InterPro"/>
</dbReference>
<sequence length="140" mass="14428">MAPGFADAPGGADNPLLQHLGIELAEVAAGRAVFRIDLDRRHLNRQGSLQGGVAATLLDAACGYAGLVGADGQLQGNAVTVMLNVAYLRKVSRGRLRATGTVTRAGRSMYFATGELATESGELIATAQGAFKRNSNASGE</sequence>
<dbReference type="Gene3D" id="3.10.129.10">
    <property type="entry name" value="Hotdog Thioesterase"/>
    <property type="match status" value="1"/>
</dbReference>
<dbReference type="AlphaFoldDB" id="A0A848FF73"/>
<comment type="similarity">
    <text evidence="1">Belongs to the thioesterase PaaI family.</text>
</comment>
<dbReference type="InterPro" id="IPR029069">
    <property type="entry name" value="HotDog_dom_sf"/>
</dbReference>
<dbReference type="InterPro" id="IPR039298">
    <property type="entry name" value="ACOT13"/>
</dbReference>
<dbReference type="Proteomes" id="UP000574067">
    <property type="component" value="Unassembled WGS sequence"/>
</dbReference>
<proteinExistence type="inferred from homology"/>
<reference evidence="4 5" key="1">
    <citation type="submission" date="2020-04" db="EMBL/GenBank/DDBJ databases">
        <title>Azohydromonas sp. isolated from soil.</title>
        <authorList>
            <person name="Dahal R.H."/>
        </authorList>
    </citation>
    <scope>NUCLEOTIDE SEQUENCE [LARGE SCALE GENOMIC DNA]</scope>
    <source>
        <strain evidence="4 5">G-1-1-14</strain>
    </source>
</reference>
<dbReference type="InterPro" id="IPR006683">
    <property type="entry name" value="Thioestr_dom"/>
</dbReference>
<evidence type="ECO:0000256" key="2">
    <source>
        <dbReference type="ARBA" id="ARBA00022801"/>
    </source>
</evidence>
<dbReference type="NCBIfam" id="TIGR00369">
    <property type="entry name" value="unchar_dom_1"/>
    <property type="match status" value="1"/>
</dbReference>
<gene>
    <name evidence="4" type="ORF">HHL10_23455</name>
</gene>
<dbReference type="CDD" id="cd03443">
    <property type="entry name" value="PaaI_thioesterase"/>
    <property type="match status" value="1"/>
</dbReference>
<feature type="domain" description="Thioesterase" evidence="3">
    <location>
        <begin position="47"/>
        <end position="124"/>
    </location>
</feature>
<keyword evidence="2" id="KW-0378">Hydrolase</keyword>
<dbReference type="SUPFAM" id="SSF54637">
    <property type="entry name" value="Thioesterase/thiol ester dehydrase-isomerase"/>
    <property type="match status" value="1"/>
</dbReference>
<dbReference type="PANTHER" id="PTHR21660:SF1">
    <property type="entry name" value="ACYL-COENZYME A THIOESTERASE 13"/>
    <property type="match status" value="1"/>
</dbReference>
<evidence type="ECO:0000313" key="5">
    <source>
        <dbReference type="Proteomes" id="UP000574067"/>
    </source>
</evidence>